<dbReference type="EMBL" id="SNRY01008679">
    <property type="protein sequence ID" value="KAA6308139.1"/>
    <property type="molecule type" value="Genomic_DNA"/>
</dbReference>
<keyword evidence="1" id="KW-0472">Membrane</keyword>
<comment type="caution">
    <text evidence="2">The sequence shown here is derived from an EMBL/GenBank/DDBJ whole genome shotgun (WGS) entry which is preliminary data.</text>
</comment>
<name>A0A5J4PHZ0_9ZZZZ</name>
<reference evidence="2" key="1">
    <citation type="submission" date="2019-03" db="EMBL/GenBank/DDBJ databases">
        <title>Single cell metagenomics reveals metabolic interactions within the superorganism composed of flagellate Streblomastix strix and complex community of Bacteroidetes bacteria on its surface.</title>
        <authorList>
            <person name="Treitli S.C."/>
            <person name="Kolisko M."/>
            <person name="Husnik F."/>
            <person name="Keeling P."/>
            <person name="Hampl V."/>
        </authorList>
    </citation>
    <scope>NUCLEOTIDE SEQUENCE</scope>
    <source>
        <strain evidence="2">STM</strain>
    </source>
</reference>
<feature type="transmembrane region" description="Helical" evidence="1">
    <location>
        <begin position="163"/>
        <end position="182"/>
    </location>
</feature>
<accession>A0A5J4PHZ0</accession>
<protein>
    <submittedName>
        <fullName evidence="2">Uncharacterized protein</fullName>
    </submittedName>
</protein>
<evidence type="ECO:0000256" key="1">
    <source>
        <dbReference type="SAM" id="Phobius"/>
    </source>
</evidence>
<dbReference type="PROSITE" id="PS51257">
    <property type="entry name" value="PROKAR_LIPOPROTEIN"/>
    <property type="match status" value="1"/>
</dbReference>
<organism evidence="2">
    <name type="scientific">termite gut metagenome</name>
    <dbReference type="NCBI Taxonomy" id="433724"/>
    <lineage>
        <taxon>unclassified sequences</taxon>
        <taxon>metagenomes</taxon>
        <taxon>organismal metagenomes</taxon>
    </lineage>
</organism>
<dbReference type="AlphaFoldDB" id="A0A5J4PHZ0"/>
<gene>
    <name evidence="2" type="ORF">EZS27_040184</name>
</gene>
<keyword evidence="1" id="KW-0812">Transmembrane</keyword>
<sequence length="192" mass="21857">MKTRDLTGPYPVCNMPFHKLTLVLITLVALSVASCRTVKQTQVLERETALSALRQDSIEIREERTQKIVKVPQETATLTLTKEQIDSLPVDALYESKSGRAGITLKKTTAGEAEITANCDSLNLVVESLYKEVFHLRVLESELTQKLNEQKVIEVNRLTSWQWFWNRLGQICFVALILYVAVKLVKKHFKII</sequence>
<keyword evidence="1" id="KW-1133">Transmembrane helix</keyword>
<proteinExistence type="predicted"/>
<evidence type="ECO:0000313" key="2">
    <source>
        <dbReference type="EMBL" id="KAA6308139.1"/>
    </source>
</evidence>